<sequence length="599" mass="65107">MQTTRLLKLALLCAALSSGTAGAALAAAGQPTKPEEIRAQTLSGAYLAAKAAQVSGDLQSATDFYAQALVLDPSSELLQQDAMFAYLADGRFDEAVGLAARLRDASDAGKVARLALGVHALTVERYEDAIAEFDIVETNDLDKLLLNHLTAWAEFGRGDAPAALERIAGLDDAPWYPVFNDYQGGLIAAAAGRPDEARTMLQRIVGDQTNAQASPETYLAAVDALARVEARTGHKKEAIDAIRNGLMLTPTFDPLIALEADIEAGKPIDAPADTAREGAAETLRTLGQAIKRGDGQQVALLYFHMARALNPNDPSILTALAELAEQAEQLDLAISYYEQVPDNSPYSRMAELQMGLDLWYADRKEEAKTHLRAAIELRPDDIFGYRALANVLSADESYKEAAEVLTKAIELSEPGEVSNWNLYYQRGIAYERQKLWDKAEPDFKTALQLSPEQPQVLNYLGYSWVDMGRNLDEGLDMIRKAVELRPNDGYIIDSLGWAYYRLGRYPEAVEELERAVLITPADPTINDHLGDAYWRVGRQREARFQWDRALKGDPAPAEDVALKIRQKLSNGLDAVAAADAPPPPAASGAPAPAPAAPPQ</sequence>
<reference evidence="1" key="1">
    <citation type="submission" date="2022-11" db="EMBL/GenBank/DDBJ databases">
        <title>beta-Carotene-producing bacterium, Jeongeuplla avenae sp. nov., alleviates the salt stress of Arabidopsis seedlings.</title>
        <authorList>
            <person name="Jiang L."/>
            <person name="Lee J."/>
        </authorList>
    </citation>
    <scope>NUCLEOTIDE SEQUENCE</scope>
    <source>
        <strain evidence="1">DY_R2A_6</strain>
    </source>
</reference>
<dbReference type="EMBL" id="CP113520">
    <property type="protein sequence ID" value="WAJ29788.1"/>
    <property type="molecule type" value="Genomic_DNA"/>
</dbReference>
<keyword evidence="2" id="KW-1185">Reference proteome</keyword>
<protein>
    <submittedName>
        <fullName evidence="1">Tetratricopeptide repeat protein</fullName>
    </submittedName>
</protein>
<proteinExistence type="predicted"/>
<gene>
    <name evidence="1" type="ORF">OXU80_06075</name>
</gene>
<evidence type="ECO:0000313" key="1">
    <source>
        <dbReference type="EMBL" id="WAJ29788.1"/>
    </source>
</evidence>
<accession>A0ACD4NSR0</accession>
<dbReference type="Proteomes" id="UP001163223">
    <property type="component" value="Chromosome"/>
</dbReference>
<organism evidence="1 2">
    <name type="scientific">Antarcticirhabdus aurantiaca</name>
    <dbReference type="NCBI Taxonomy" id="2606717"/>
    <lineage>
        <taxon>Bacteria</taxon>
        <taxon>Pseudomonadati</taxon>
        <taxon>Pseudomonadota</taxon>
        <taxon>Alphaproteobacteria</taxon>
        <taxon>Hyphomicrobiales</taxon>
        <taxon>Aurantimonadaceae</taxon>
        <taxon>Antarcticirhabdus</taxon>
    </lineage>
</organism>
<evidence type="ECO:0000313" key="2">
    <source>
        <dbReference type="Proteomes" id="UP001163223"/>
    </source>
</evidence>
<name>A0ACD4NSR0_9HYPH</name>